<evidence type="ECO:0000256" key="3">
    <source>
        <dbReference type="ARBA" id="ARBA00022448"/>
    </source>
</evidence>
<keyword evidence="5" id="KW-0812">Transmembrane</keyword>
<dbReference type="KEGG" id="ptx:ABW99_15340"/>
<dbReference type="InterPro" id="IPR002299">
    <property type="entry name" value="Porin_Neis"/>
</dbReference>
<keyword evidence="4" id="KW-1134">Transmembrane beta strand</keyword>
<dbReference type="InterPro" id="IPR023614">
    <property type="entry name" value="Porin_dom_sf"/>
</dbReference>
<dbReference type="InterPro" id="IPR033900">
    <property type="entry name" value="Gram_neg_porin_domain"/>
</dbReference>
<dbReference type="GO" id="GO:0034220">
    <property type="term" value="P:monoatomic ion transmembrane transport"/>
    <property type="evidence" value="ECO:0007669"/>
    <property type="project" value="InterPro"/>
</dbReference>
<keyword evidence="8" id="KW-0626">Porin</keyword>
<dbReference type="Gene3D" id="2.40.160.10">
    <property type="entry name" value="Porin"/>
    <property type="match status" value="1"/>
</dbReference>
<dbReference type="GO" id="GO:0046930">
    <property type="term" value="C:pore complex"/>
    <property type="evidence" value="ECO:0007669"/>
    <property type="project" value="UniProtKB-KW"/>
</dbReference>
<keyword evidence="10" id="KW-0998">Cell outer membrane</keyword>
<dbReference type="PRINTS" id="PR00182">
    <property type="entry name" value="ECOLNEIPORIN"/>
</dbReference>
<evidence type="ECO:0000256" key="6">
    <source>
        <dbReference type="ARBA" id="ARBA00022729"/>
    </source>
</evidence>
<dbReference type="PANTHER" id="PTHR34501:SF9">
    <property type="entry name" value="MAJOR OUTER MEMBRANE PROTEIN P.IA"/>
    <property type="match status" value="1"/>
</dbReference>
<dbReference type="SUPFAM" id="SSF56935">
    <property type="entry name" value="Porins"/>
    <property type="match status" value="1"/>
</dbReference>
<evidence type="ECO:0000256" key="1">
    <source>
        <dbReference type="ARBA" id="ARBA00004571"/>
    </source>
</evidence>
<dbReference type="PATRIC" id="fig|445709.3.peg.3244"/>
<evidence type="ECO:0000313" key="12">
    <source>
        <dbReference type="EMBL" id="AKJ70621.1"/>
    </source>
</evidence>
<evidence type="ECO:0000256" key="4">
    <source>
        <dbReference type="ARBA" id="ARBA00022452"/>
    </source>
</evidence>
<dbReference type="OrthoDB" id="8982743at2"/>
<name>A0A0G3F0T3_9BURK</name>
<evidence type="ECO:0000256" key="7">
    <source>
        <dbReference type="ARBA" id="ARBA00023065"/>
    </source>
</evidence>
<dbReference type="Proteomes" id="UP000036700">
    <property type="component" value="Chromosome"/>
</dbReference>
<keyword evidence="13" id="KW-1185">Reference proteome</keyword>
<evidence type="ECO:0000313" key="13">
    <source>
        <dbReference type="Proteomes" id="UP000036700"/>
    </source>
</evidence>
<dbReference type="PANTHER" id="PTHR34501">
    <property type="entry name" value="PROTEIN YDDL-RELATED"/>
    <property type="match status" value="1"/>
</dbReference>
<evidence type="ECO:0000256" key="10">
    <source>
        <dbReference type="ARBA" id="ARBA00023237"/>
    </source>
</evidence>
<keyword evidence="3" id="KW-0813">Transport</keyword>
<evidence type="ECO:0000256" key="5">
    <source>
        <dbReference type="ARBA" id="ARBA00022692"/>
    </source>
</evidence>
<reference evidence="13" key="1">
    <citation type="submission" date="2015-06" db="EMBL/GenBank/DDBJ databases">
        <authorList>
            <person name="Lim Y.L."/>
            <person name="Ee R."/>
            <person name="Yong D."/>
            <person name="How K.Y."/>
            <person name="Yin W.F."/>
            <person name="Chan K.G."/>
        </authorList>
    </citation>
    <scope>NUCLEOTIDE SEQUENCE [LARGE SCALE GENOMIC DNA]</scope>
    <source>
        <strain evidence="13">DSM 25325</strain>
    </source>
</reference>
<gene>
    <name evidence="12" type="ORF">ABW99_15340</name>
</gene>
<dbReference type="PRINTS" id="PR00184">
    <property type="entry name" value="NEISSPPORIN"/>
</dbReference>
<dbReference type="GO" id="GO:0009279">
    <property type="term" value="C:cell outer membrane"/>
    <property type="evidence" value="ECO:0007669"/>
    <property type="project" value="UniProtKB-SubCell"/>
</dbReference>
<evidence type="ECO:0000256" key="2">
    <source>
        <dbReference type="ARBA" id="ARBA00011233"/>
    </source>
</evidence>
<dbReference type="InterPro" id="IPR050298">
    <property type="entry name" value="Gram-neg_bact_OMP"/>
</dbReference>
<dbReference type="EMBL" id="CP011568">
    <property type="protein sequence ID" value="AKJ70621.1"/>
    <property type="molecule type" value="Genomic_DNA"/>
</dbReference>
<proteinExistence type="predicted"/>
<protein>
    <recommendedName>
        <fullName evidence="11">Porin domain-containing protein</fullName>
    </recommendedName>
</protein>
<keyword evidence="7" id="KW-0406">Ion transport</keyword>
<dbReference type="STRING" id="445709.ABW99_15340"/>
<keyword evidence="6" id="KW-0732">Signal</keyword>
<comment type="subunit">
    <text evidence="2">Homotrimer.</text>
</comment>
<accession>A0A0G3F0T3</accession>
<comment type="subcellular location">
    <subcellularLocation>
        <location evidence="1">Cell outer membrane</location>
        <topology evidence="1">Multi-pass membrane protein</topology>
    </subcellularLocation>
</comment>
<dbReference type="GO" id="GO:0015288">
    <property type="term" value="F:porin activity"/>
    <property type="evidence" value="ECO:0007669"/>
    <property type="project" value="UniProtKB-KW"/>
</dbReference>
<sequence length="371" mass="39027">MTTLAILAALPTLCAAQGNVTLYGIVDTGVAYLSNQGGGQAWKTQSSNLSGSRWGLRGAEDLGDGLQAIFLLENGFDINSGAMAQGKREFGRQAYVGLKSRRYGALTFGRQYESVLQYVGRLSSAAQWASIVGAHVAGMDDLAPAFRVNNAIKYTSVNYNGFSFGGLYGASNQAGEFATNRAWSLGARYSHGPLVLALGYFVLNHPAAPGTAGAVGASGAGTGSDYRGAFALKALDGSGTITRHQTFAAGGSYIAGRATLGLVYSHVLFDATGASARADNYEINGRYQASPALLLGAAYVYTDGRSDTGQRPKYHQINLGADYFLSKRTDLYLVGLYQRAAGDAQNAELNMLPASSTNVQTEVMAGIRHVF</sequence>
<dbReference type="AlphaFoldDB" id="A0A0G3F0T3"/>
<organism evidence="12 13">
    <name type="scientific">Pandoraea thiooxydans</name>
    <dbReference type="NCBI Taxonomy" id="445709"/>
    <lineage>
        <taxon>Bacteria</taxon>
        <taxon>Pseudomonadati</taxon>
        <taxon>Pseudomonadota</taxon>
        <taxon>Betaproteobacteria</taxon>
        <taxon>Burkholderiales</taxon>
        <taxon>Burkholderiaceae</taxon>
        <taxon>Pandoraea</taxon>
    </lineage>
</organism>
<feature type="domain" description="Porin" evidence="11">
    <location>
        <begin position="4"/>
        <end position="338"/>
    </location>
</feature>
<evidence type="ECO:0000256" key="8">
    <source>
        <dbReference type="ARBA" id="ARBA00023114"/>
    </source>
</evidence>
<evidence type="ECO:0000259" key="11">
    <source>
        <dbReference type="Pfam" id="PF13609"/>
    </source>
</evidence>
<dbReference type="CDD" id="cd00342">
    <property type="entry name" value="gram_neg_porins"/>
    <property type="match status" value="1"/>
</dbReference>
<keyword evidence="9" id="KW-0472">Membrane</keyword>
<dbReference type="Pfam" id="PF13609">
    <property type="entry name" value="Porin_4"/>
    <property type="match status" value="1"/>
</dbReference>
<dbReference type="InterPro" id="IPR001702">
    <property type="entry name" value="Porin_Gram-ve"/>
</dbReference>
<evidence type="ECO:0000256" key="9">
    <source>
        <dbReference type="ARBA" id="ARBA00023136"/>
    </source>
</evidence>